<organism evidence="7 8">
    <name type="scientific">[Candida] railenensis</name>
    <dbReference type="NCBI Taxonomy" id="45579"/>
    <lineage>
        <taxon>Eukaryota</taxon>
        <taxon>Fungi</taxon>
        <taxon>Dikarya</taxon>
        <taxon>Ascomycota</taxon>
        <taxon>Saccharomycotina</taxon>
        <taxon>Pichiomycetes</taxon>
        <taxon>Debaryomycetaceae</taxon>
        <taxon>Kurtzmaniella</taxon>
    </lineage>
</organism>
<feature type="compositionally biased region" description="Low complexity" evidence="5">
    <location>
        <begin position="678"/>
        <end position="694"/>
    </location>
</feature>
<dbReference type="OrthoDB" id="70161at2759"/>
<feature type="compositionally biased region" description="Low complexity" evidence="5">
    <location>
        <begin position="377"/>
        <end position="399"/>
    </location>
</feature>
<feature type="compositionally biased region" description="Polar residues" evidence="5">
    <location>
        <begin position="294"/>
        <end position="303"/>
    </location>
</feature>
<feature type="compositionally biased region" description="Low complexity" evidence="5">
    <location>
        <begin position="478"/>
        <end position="496"/>
    </location>
</feature>
<feature type="region of interest" description="Disordered" evidence="5">
    <location>
        <begin position="675"/>
        <end position="694"/>
    </location>
</feature>
<feature type="domain" description="Autophagy-related protein 13 N-terminal" evidence="6">
    <location>
        <begin position="17"/>
        <end position="256"/>
    </location>
</feature>
<evidence type="ECO:0000256" key="2">
    <source>
        <dbReference type="ARBA" id="ARBA00013801"/>
    </source>
</evidence>
<feature type="compositionally biased region" description="Gly residues" evidence="5">
    <location>
        <begin position="426"/>
        <end position="447"/>
    </location>
</feature>
<proteinExistence type="inferred from homology"/>
<feature type="region of interest" description="Disordered" evidence="5">
    <location>
        <begin position="377"/>
        <end position="496"/>
    </location>
</feature>
<dbReference type="GO" id="GO:0000407">
    <property type="term" value="C:phagophore assembly site"/>
    <property type="evidence" value="ECO:0007669"/>
    <property type="project" value="TreeGrafter"/>
</dbReference>
<evidence type="ECO:0000256" key="3">
    <source>
        <dbReference type="ARBA" id="ARBA00023006"/>
    </source>
</evidence>
<keyword evidence="3 4" id="KW-0072">Autophagy</keyword>
<comment type="caution">
    <text evidence="7">The sequence shown here is derived from an EMBL/GenBank/DDBJ whole genome shotgun (WGS) entry which is preliminary data.</text>
</comment>
<dbReference type="AlphaFoldDB" id="A0A9P0QRW0"/>
<name>A0A9P0QRW0_9ASCO</name>
<protein>
    <recommendedName>
        <fullName evidence="2 4">Autophagy-related protein 13</fullName>
    </recommendedName>
</protein>
<keyword evidence="8" id="KW-1185">Reference proteome</keyword>
<dbReference type="EMBL" id="CAKXYY010000011">
    <property type="protein sequence ID" value="CAH2353460.1"/>
    <property type="molecule type" value="Genomic_DNA"/>
</dbReference>
<dbReference type="Pfam" id="PF10033">
    <property type="entry name" value="ATG13"/>
    <property type="match status" value="1"/>
</dbReference>
<evidence type="ECO:0000259" key="6">
    <source>
        <dbReference type="Pfam" id="PF10033"/>
    </source>
</evidence>
<evidence type="ECO:0000256" key="1">
    <source>
        <dbReference type="ARBA" id="ARBA00005246"/>
    </source>
</evidence>
<dbReference type="InterPro" id="IPR040182">
    <property type="entry name" value="ATG13"/>
</dbReference>
<feature type="compositionally biased region" description="Low complexity" evidence="5">
    <location>
        <begin position="448"/>
        <end position="466"/>
    </location>
</feature>
<evidence type="ECO:0000256" key="4">
    <source>
        <dbReference type="RuleBase" id="RU361214"/>
    </source>
</evidence>
<reference evidence="7" key="1">
    <citation type="submission" date="2022-03" db="EMBL/GenBank/DDBJ databases">
        <authorList>
            <person name="Legras J.-L."/>
            <person name="Devillers H."/>
            <person name="Grondin C."/>
        </authorList>
    </citation>
    <scope>NUCLEOTIDE SEQUENCE</scope>
    <source>
        <strain evidence="7">CLIB 1423</strain>
    </source>
</reference>
<comment type="similarity">
    <text evidence="1 4">Belongs to the ATG13 family. Fungi subfamily.</text>
</comment>
<feature type="compositionally biased region" description="Basic and acidic residues" evidence="5">
    <location>
        <begin position="766"/>
        <end position="786"/>
    </location>
</feature>
<dbReference type="GO" id="GO:0000423">
    <property type="term" value="P:mitophagy"/>
    <property type="evidence" value="ECO:0007669"/>
    <property type="project" value="TreeGrafter"/>
</dbReference>
<dbReference type="PANTHER" id="PTHR13430:SF4">
    <property type="entry name" value="AUTOPHAGY-RELATED PROTEIN 13"/>
    <property type="match status" value="1"/>
</dbReference>
<feature type="compositionally biased region" description="Low complexity" evidence="5">
    <location>
        <begin position="319"/>
        <end position="330"/>
    </location>
</feature>
<dbReference type="GO" id="GO:0034727">
    <property type="term" value="P:piecemeal microautophagy of the nucleus"/>
    <property type="evidence" value="ECO:0007669"/>
    <property type="project" value="TreeGrafter"/>
</dbReference>
<evidence type="ECO:0000313" key="8">
    <source>
        <dbReference type="Proteomes" id="UP000837801"/>
    </source>
</evidence>
<dbReference type="PANTHER" id="PTHR13430">
    <property type="match status" value="1"/>
</dbReference>
<feature type="region of interest" description="Disordered" evidence="5">
    <location>
        <begin position="712"/>
        <end position="804"/>
    </location>
</feature>
<dbReference type="InterPro" id="IPR018731">
    <property type="entry name" value="Atg13_N"/>
</dbReference>
<gene>
    <name evidence="7" type="ORF">CLIB1423_11S00188</name>
</gene>
<dbReference type="InterPro" id="IPR036570">
    <property type="entry name" value="HORMA_dom_sf"/>
</dbReference>
<feature type="compositionally biased region" description="Polar residues" evidence="5">
    <location>
        <begin position="724"/>
        <end position="734"/>
    </location>
</feature>
<feature type="region of interest" description="Disordered" evidence="5">
    <location>
        <begin position="273"/>
        <end position="356"/>
    </location>
</feature>
<dbReference type="Gene3D" id="3.30.900.10">
    <property type="entry name" value="HORMA domain"/>
    <property type="match status" value="1"/>
</dbReference>
<feature type="compositionally biased region" description="Basic and acidic residues" evidence="5">
    <location>
        <begin position="634"/>
        <end position="650"/>
    </location>
</feature>
<accession>A0A9P0QRW0</accession>
<feature type="compositionally biased region" description="Acidic residues" evidence="5">
    <location>
        <begin position="752"/>
        <end position="764"/>
    </location>
</feature>
<evidence type="ECO:0000313" key="7">
    <source>
        <dbReference type="EMBL" id="CAH2353460.1"/>
    </source>
</evidence>
<evidence type="ECO:0000256" key="5">
    <source>
        <dbReference type="SAM" id="MobiDB-lite"/>
    </source>
</evidence>
<feature type="region of interest" description="Disordered" evidence="5">
    <location>
        <begin position="600"/>
        <end position="668"/>
    </location>
</feature>
<dbReference type="Proteomes" id="UP000837801">
    <property type="component" value="Unassembled WGS sequence"/>
</dbReference>
<dbReference type="GO" id="GO:0034497">
    <property type="term" value="P:protein localization to phagophore assembly site"/>
    <property type="evidence" value="ECO:0007669"/>
    <property type="project" value="TreeGrafter"/>
</dbReference>
<dbReference type="Gene3D" id="6.10.140.1900">
    <property type="match status" value="1"/>
</dbReference>
<dbReference type="GO" id="GO:0005829">
    <property type="term" value="C:cytosol"/>
    <property type="evidence" value="ECO:0007669"/>
    <property type="project" value="TreeGrafter"/>
</dbReference>
<sequence>MDHSYTRKQNSKLTQVIQNFFAKTVQIVHQSRVANSWEEEEKKINKWFNLLLPTISSEYIPKEDLRLWKTIGTSSNSSIASELGSLPPMIIETYLDLRRLGPRQTIVLKDDTGNPWTVAKGGSKKQEIVLERWLIEFDPLEVSGSIIDELPLIYKQAIILFRSLYAFTRLMPAYKLYRSLNKSKSHSKTMPLSVGIKVLDGKQPISSKGRVGLSKSIIPSQMYVTESHMQQKHFQPIQTTLGTLKVSIAYRIHHNFCVHDSEEVLSTHFISIDKNDSNQGSVNNDGNKKKRVSIASTSVSPCSSLKEGSRDDSPRKQYPSSSITGSTPITPVRPSIQPFKIGSISNSPPPGSSSLERRISITSNKSTSNASLVAMLRNPRSSTSSSNTASNIPISNTSNRDSIGAFPRSVSSLHTDELYSSSGGRDVIGGGGPSEGSGAAIGGGGGTPTPRFSSSFGSRASRRYSSTSMRNSSIPHDGASLVATSSGSVSSSGAPMSGLYIDDDISDFVKMIDSKTDLRFSSYNSNNESSKLSYQGGSNSQIDALSRFQSLKHQHQQLGESVSASLVLQYQNLQQQQSQHTPYSPTSTSIPRQLSPLLHSMSRASSRKSSHSMHSPPPSLGSYDNSHLPSIHSRLREQHSNNEDEGKSSSEEPVIIGSSSNSSSHVPIAAGLSPGGVLSTSRKSSYSHSNNSFLRSSSKLVASPVTSTTIAHAHKTGEDGISGLATTPSTYNKKQQVQGDQQQSSHIRYEDVFEYDDDDDEGEDFYLSKKNESKETRRSRGDHHDHDEDDDELLFTMSDMNLTK</sequence>
<dbReference type="GO" id="GO:1990316">
    <property type="term" value="C:Atg1/ULK1 kinase complex"/>
    <property type="evidence" value="ECO:0007669"/>
    <property type="project" value="InterPro"/>
</dbReference>